<feature type="transmembrane region" description="Helical" evidence="1">
    <location>
        <begin position="27"/>
        <end position="49"/>
    </location>
</feature>
<keyword evidence="1" id="KW-1133">Transmembrane helix</keyword>
<evidence type="ECO:0008006" key="4">
    <source>
        <dbReference type="Google" id="ProtNLM"/>
    </source>
</evidence>
<evidence type="ECO:0000313" key="3">
    <source>
        <dbReference type="Proteomes" id="UP001610334"/>
    </source>
</evidence>
<protein>
    <recommendedName>
        <fullName evidence="4">Transmembrane protein</fullName>
    </recommendedName>
</protein>
<dbReference type="Proteomes" id="UP001610334">
    <property type="component" value="Unassembled WGS sequence"/>
</dbReference>
<organism evidence="2 3">
    <name type="scientific">Aspergillus granulosus</name>
    <dbReference type="NCBI Taxonomy" id="176169"/>
    <lineage>
        <taxon>Eukaryota</taxon>
        <taxon>Fungi</taxon>
        <taxon>Dikarya</taxon>
        <taxon>Ascomycota</taxon>
        <taxon>Pezizomycotina</taxon>
        <taxon>Eurotiomycetes</taxon>
        <taxon>Eurotiomycetidae</taxon>
        <taxon>Eurotiales</taxon>
        <taxon>Aspergillaceae</taxon>
        <taxon>Aspergillus</taxon>
        <taxon>Aspergillus subgen. Nidulantes</taxon>
    </lineage>
</organism>
<reference evidence="2 3" key="1">
    <citation type="submission" date="2024-07" db="EMBL/GenBank/DDBJ databases">
        <title>Section-level genome sequencing and comparative genomics of Aspergillus sections Usti and Cavernicolus.</title>
        <authorList>
            <consortium name="Lawrence Berkeley National Laboratory"/>
            <person name="Nybo J.L."/>
            <person name="Vesth T.C."/>
            <person name="Theobald S."/>
            <person name="Frisvad J.C."/>
            <person name="Larsen T.O."/>
            <person name="Kjaerboelling I."/>
            <person name="Rothschild-Mancinelli K."/>
            <person name="Lyhne E.K."/>
            <person name="Kogle M.E."/>
            <person name="Barry K."/>
            <person name="Clum A."/>
            <person name="Na H."/>
            <person name="Ledsgaard L."/>
            <person name="Lin J."/>
            <person name="Lipzen A."/>
            <person name="Kuo A."/>
            <person name="Riley R."/>
            <person name="Mondo S."/>
            <person name="Labutti K."/>
            <person name="Haridas S."/>
            <person name="Pangalinan J."/>
            <person name="Salamov A.A."/>
            <person name="Simmons B.A."/>
            <person name="Magnuson J.K."/>
            <person name="Chen J."/>
            <person name="Drula E."/>
            <person name="Henrissat B."/>
            <person name="Wiebenga A."/>
            <person name="Lubbers R.J."/>
            <person name="Gomes A.C."/>
            <person name="Makela M.R."/>
            <person name="Stajich J."/>
            <person name="Grigoriev I.V."/>
            <person name="Mortensen U.H."/>
            <person name="De Vries R.P."/>
            <person name="Baker S.E."/>
            <person name="Andersen M.R."/>
        </authorList>
    </citation>
    <scope>NUCLEOTIDE SEQUENCE [LARGE SCALE GENOMIC DNA]</scope>
    <source>
        <strain evidence="2 3">CBS 588.65</strain>
    </source>
</reference>
<name>A0ABR4HUL0_9EURO</name>
<gene>
    <name evidence="2" type="ORF">BJX63DRAFT_73439</name>
</gene>
<comment type="caution">
    <text evidence="2">The sequence shown here is derived from an EMBL/GenBank/DDBJ whole genome shotgun (WGS) entry which is preliminary data.</text>
</comment>
<keyword evidence="1" id="KW-0472">Membrane</keyword>
<keyword evidence="1" id="KW-0812">Transmembrane</keyword>
<evidence type="ECO:0000256" key="1">
    <source>
        <dbReference type="SAM" id="Phobius"/>
    </source>
</evidence>
<accession>A0ABR4HUL0</accession>
<evidence type="ECO:0000313" key="2">
    <source>
        <dbReference type="EMBL" id="KAL2818383.1"/>
    </source>
</evidence>
<dbReference type="EMBL" id="JBFXLT010000014">
    <property type="protein sequence ID" value="KAL2818383.1"/>
    <property type="molecule type" value="Genomic_DNA"/>
</dbReference>
<keyword evidence="3" id="KW-1185">Reference proteome</keyword>
<sequence>MCIIRSRTVLFTSGYTVYLQPFEFAKLAGWLAPLFMYLLNIFFFFFFSPHRWECVLIEFKFIRADFCLVCLRFMLGVLRFWENWEWQDERYRYHVLLGR</sequence>
<feature type="transmembrane region" description="Helical" evidence="1">
    <location>
        <begin position="61"/>
        <end position="81"/>
    </location>
</feature>
<proteinExistence type="predicted"/>